<keyword evidence="4" id="KW-1185">Reference proteome</keyword>
<keyword evidence="3" id="KW-0540">Nuclease</keyword>
<keyword evidence="3" id="KW-0255">Endonuclease</keyword>
<feature type="domain" description="HNH nuclease" evidence="2">
    <location>
        <begin position="262"/>
        <end position="321"/>
    </location>
</feature>
<dbReference type="InterPro" id="IPR002711">
    <property type="entry name" value="HNH"/>
</dbReference>
<dbReference type="InterPro" id="IPR003615">
    <property type="entry name" value="HNH_nuc"/>
</dbReference>
<evidence type="ECO:0000259" key="2">
    <source>
        <dbReference type="SMART" id="SM00507"/>
    </source>
</evidence>
<feature type="region of interest" description="Disordered" evidence="1">
    <location>
        <begin position="232"/>
        <end position="254"/>
    </location>
</feature>
<dbReference type="RefSeq" id="WP_182105577.1">
    <property type="nucleotide sequence ID" value="NZ_JACFYF010000001.1"/>
</dbReference>
<dbReference type="GO" id="GO:0008270">
    <property type="term" value="F:zinc ion binding"/>
    <property type="evidence" value="ECO:0007669"/>
    <property type="project" value="InterPro"/>
</dbReference>
<dbReference type="InterPro" id="IPR058807">
    <property type="entry name" value="ScoMcrA_N"/>
</dbReference>
<dbReference type="Pfam" id="PF01844">
    <property type="entry name" value="HNH"/>
    <property type="match status" value="1"/>
</dbReference>
<name>A0A7W2IS85_9VIBR</name>
<organism evidence="3 4">
    <name type="scientific">Vibrio marinisediminis</name>
    <dbReference type="NCBI Taxonomy" id="2758441"/>
    <lineage>
        <taxon>Bacteria</taxon>
        <taxon>Pseudomonadati</taxon>
        <taxon>Pseudomonadota</taxon>
        <taxon>Gammaproteobacteria</taxon>
        <taxon>Vibrionales</taxon>
        <taxon>Vibrionaceae</taxon>
        <taxon>Vibrio</taxon>
    </lineage>
</organism>
<dbReference type="AlphaFoldDB" id="A0A7W2IS85"/>
<evidence type="ECO:0000313" key="4">
    <source>
        <dbReference type="Proteomes" id="UP000571701"/>
    </source>
</evidence>
<evidence type="ECO:0000256" key="1">
    <source>
        <dbReference type="SAM" id="MobiDB-lite"/>
    </source>
</evidence>
<dbReference type="Gene3D" id="1.10.30.50">
    <property type="match status" value="1"/>
</dbReference>
<keyword evidence="3" id="KW-0378">Hydrolase</keyword>
<protein>
    <submittedName>
        <fullName evidence="3">HNH endonuclease</fullName>
    </submittedName>
</protein>
<gene>
    <name evidence="3" type="ORF">H2O73_00820</name>
</gene>
<dbReference type="Pfam" id="PF26345">
    <property type="entry name" value="ScoMcrA_N"/>
    <property type="match status" value="1"/>
</dbReference>
<comment type="caution">
    <text evidence="3">The sequence shown here is derived from an EMBL/GenBank/DDBJ whole genome shotgun (WGS) entry which is preliminary data.</text>
</comment>
<dbReference type="SMART" id="SM00507">
    <property type="entry name" value="HNHc"/>
    <property type="match status" value="1"/>
</dbReference>
<dbReference type="EMBL" id="JACFYF010000001">
    <property type="protein sequence ID" value="MBA5760867.1"/>
    <property type="molecule type" value="Genomic_DNA"/>
</dbReference>
<reference evidence="3 4" key="1">
    <citation type="submission" date="2020-07" db="EMBL/GenBank/DDBJ databases">
        <title>Vibrio marinisediminis sp. nov., isolated from marine sediment.</title>
        <authorList>
            <person name="Ji X."/>
        </authorList>
    </citation>
    <scope>NUCLEOTIDE SEQUENCE [LARGE SCALE GENOMIC DNA]</scope>
    <source>
        <strain evidence="3 4">404</strain>
    </source>
</reference>
<evidence type="ECO:0000313" key="3">
    <source>
        <dbReference type="EMBL" id="MBA5760867.1"/>
    </source>
</evidence>
<proteinExistence type="predicted"/>
<dbReference type="GO" id="GO:0003676">
    <property type="term" value="F:nucleic acid binding"/>
    <property type="evidence" value="ECO:0007669"/>
    <property type="project" value="InterPro"/>
</dbReference>
<dbReference type="GO" id="GO:0004519">
    <property type="term" value="F:endonuclease activity"/>
    <property type="evidence" value="ECO:0007669"/>
    <property type="project" value="UniProtKB-KW"/>
</dbReference>
<dbReference type="CDD" id="cd00085">
    <property type="entry name" value="HNHc"/>
    <property type="match status" value="1"/>
</dbReference>
<accession>A0A7W2IS85</accession>
<sequence>MDDTITLDGAGRIAQLKSLAAPLTKSDIYEAVNKFIAQKQSVNSYSHSTTYDLIVDGKSYPPKAIFGLAISKLLGVTVRSEHFSAGVGSPCFVTLESLGFKINPKIEQEYKSSTNSEPKAKNKLWSEEELSEAVDCYLEMFNKDQEGTKYKKSSYYNYLASKYDRTPKAFGRRMSNITHIMMLMDLPTVSGLAPLSNVGKTQAPIIERLIAEKLNQPFIDVALIDAEAQSIINSKSTPPKPKGEENPSHTETTTKVYKRSGKVKGWVIRRANGFCELCGDKAPFNKDDGTPFLEVHHLIRLKDGGPDTVENCAALCPNCHRKLHYSSEKTSLTEYLRDFFK</sequence>
<dbReference type="Proteomes" id="UP000571701">
    <property type="component" value="Unassembled WGS sequence"/>
</dbReference>